<evidence type="ECO:0000256" key="1">
    <source>
        <dbReference type="SAM" id="SignalP"/>
    </source>
</evidence>
<gene>
    <name evidence="2" type="ORF">L227DRAFT_562094</name>
</gene>
<organism evidence="2 3">
    <name type="scientific">Lentinus tigrinus ALCF2SS1-6</name>
    <dbReference type="NCBI Taxonomy" id="1328759"/>
    <lineage>
        <taxon>Eukaryota</taxon>
        <taxon>Fungi</taxon>
        <taxon>Dikarya</taxon>
        <taxon>Basidiomycota</taxon>
        <taxon>Agaricomycotina</taxon>
        <taxon>Agaricomycetes</taxon>
        <taxon>Polyporales</taxon>
        <taxon>Polyporaceae</taxon>
        <taxon>Lentinus</taxon>
    </lineage>
</organism>
<protein>
    <submittedName>
        <fullName evidence="2">Uncharacterized protein</fullName>
    </submittedName>
</protein>
<dbReference type="Pfam" id="PF19271">
    <property type="entry name" value="Nis1"/>
    <property type="match status" value="1"/>
</dbReference>
<name>A0A5C2SHR7_9APHY</name>
<dbReference type="OrthoDB" id="2841294at2759"/>
<keyword evidence="3" id="KW-1185">Reference proteome</keyword>
<dbReference type="AlphaFoldDB" id="A0A5C2SHR7"/>
<accession>A0A5C2SHR7</accession>
<evidence type="ECO:0000313" key="2">
    <source>
        <dbReference type="EMBL" id="RPD62837.1"/>
    </source>
</evidence>
<proteinExistence type="predicted"/>
<reference evidence="2" key="1">
    <citation type="journal article" date="2018" name="Genome Biol. Evol.">
        <title>Genomics and development of Lentinus tigrinus, a white-rot wood-decaying mushroom with dimorphic fruiting bodies.</title>
        <authorList>
            <person name="Wu B."/>
            <person name="Xu Z."/>
            <person name="Knudson A."/>
            <person name="Carlson A."/>
            <person name="Chen N."/>
            <person name="Kovaka S."/>
            <person name="LaButti K."/>
            <person name="Lipzen A."/>
            <person name="Pennachio C."/>
            <person name="Riley R."/>
            <person name="Schakwitz W."/>
            <person name="Umezawa K."/>
            <person name="Ohm R.A."/>
            <person name="Grigoriev I.V."/>
            <person name="Nagy L.G."/>
            <person name="Gibbons J."/>
            <person name="Hibbett D."/>
        </authorList>
    </citation>
    <scope>NUCLEOTIDE SEQUENCE [LARGE SCALE GENOMIC DNA]</scope>
    <source>
        <strain evidence="2">ALCF2SS1-6</strain>
    </source>
</reference>
<keyword evidence="1" id="KW-0732">Signal</keyword>
<evidence type="ECO:0000313" key="3">
    <source>
        <dbReference type="Proteomes" id="UP000313359"/>
    </source>
</evidence>
<sequence length="148" mass="15855">MQMFTTLTCLIATAGSVLAQSIAIGAPAEWTAVTQGSDITVRVDKPLTMGNSVEVGIAIGLWPCGAIPCANIPTAPNFIDPLLYVGPYNPQYHQVGLQPYQNFTVTIPEYSYPGPPQQLSLNVAHFELVSAALQPFVEVKNVTLRLIA</sequence>
<dbReference type="EMBL" id="ML122258">
    <property type="protein sequence ID" value="RPD62837.1"/>
    <property type="molecule type" value="Genomic_DNA"/>
</dbReference>
<dbReference type="Proteomes" id="UP000313359">
    <property type="component" value="Unassembled WGS sequence"/>
</dbReference>
<feature type="chain" id="PRO_5023119859" evidence="1">
    <location>
        <begin position="20"/>
        <end position="148"/>
    </location>
</feature>
<feature type="signal peptide" evidence="1">
    <location>
        <begin position="1"/>
        <end position="19"/>
    </location>
</feature>
<dbReference type="InterPro" id="IPR045469">
    <property type="entry name" value="Nis1"/>
</dbReference>